<evidence type="ECO:0000256" key="2">
    <source>
        <dbReference type="ARBA" id="ARBA00023125"/>
    </source>
</evidence>
<dbReference type="PANTHER" id="PTHR30146:SF149">
    <property type="entry name" value="HTH-TYPE TRANSCRIPTIONAL REGULATOR EBGR"/>
    <property type="match status" value="1"/>
</dbReference>
<evidence type="ECO:0000313" key="5">
    <source>
        <dbReference type="EMBL" id="MFD1410547.1"/>
    </source>
</evidence>
<keyword evidence="3" id="KW-0804">Transcription</keyword>
<dbReference type="CDD" id="cd01392">
    <property type="entry name" value="HTH_LacI"/>
    <property type="match status" value="1"/>
</dbReference>
<dbReference type="PANTHER" id="PTHR30146">
    <property type="entry name" value="LACI-RELATED TRANSCRIPTIONAL REPRESSOR"/>
    <property type="match status" value="1"/>
</dbReference>
<dbReference type="InterPro" id="IPR028082">
    <property type="entry name" value="Peripla_BP_I"/>
</dbReference>
<evidence type="ECO:0000256" key="1">
    <source>
        <dbReference type="ARBA" id="ARBA00023015"/>
    </source>
</evidence>
<name>A0ABW4BJX5_9LACO</name>
<sequence length="329" mass="36918">MATIKDIAARAQVSPATVSRVLNYDQDLSVTDDTKQRVFAAAEALNYRKKIRAEKTAQKIALLTWYNEQEELNDIYYLSIRLGAEEKIQAAGFSVQQISPNQPLPNSDNFAGMIAIGKFSPQQIQSIKDTNLNTVFVDFNTLTFGFDSVTTNFHYPVKKIIKYFMDMDIEDIGMIAGQELTSDHKLKITDQRLTTFRNIMRDHKLLHPEFILQGAFSVDSGQKMMAQAIIDLGDQLPHAFFAANDALAIGAIRALREANIPVPERVSIIGFNDTTIAKYFSPPISSVKVDTKLMGQKSVELLLDRLENQRETPINLNIGTDLILRDSSR</sequence>
<keyword evidence="2 5" id="KW-0238">DNA-binding</keyword>
<dbReference type="PROSITE" id="PS50932">
    <property type="entry name" value="HTH_LACI_2"/>
    <property type="match status" value="1"/>
</dbReference>
<comment type="caution">
    <text evidence="5">The sequence shown here is derived from an EMBL/GenBank/DDBJ whole genome shotgun (WGS) entry which is preliminary data.</text>
</comment>
<dbReference type="SUPFAM" id="SSF47413">
    <property type="entry name" value="lambda repressor-like DNA-binding domains"/>
    <property type="match status" value="1"/>
</dbReference>
<dbReference type="Gene3D" id="1.10.260.40">
    <property type="entry name" value="lambda repressor-like DNA-binding domains"/>
    <property type="match status" value="1"/>
</dbReference>
<accession>A0ABW4BJX5</accession>
<dbReference type="GO" id="GO:0003677">
    <property type="term" value="F:DNA binding"/>
    <property type="evidence" value="ECO:0007669"/>
    <property type="project" value="UniProtKB-KW"/>
</dbReference>
<dbReference type="Pfam" id="PF13377">
    <property type="entry name" value="Peripla_BP_3"/>
    <property type="match status" value="1"/>
</dbReference>
<dbReference type="RefSeq" id="WP_164509173.1">
    <property type="nucleotide sequence ID" value="NZ_JBHTOH010000016.1"/>
</dbReference>
<dbReference type="InterPro" id="IPR010982">
    <property type="entry name" value="Lambda_DNA-bd_dom_sf"/>
</dbReference>
<keyword evidence="6" id="KW-1185">Reference proteome</keyword>
<dbReference type="SMART" id="SM00354">
    <property type="entry name" value="HTH_LACI"/>
    <property type="match status" value="1"/>
</dbReference>
<reference evidence="6" key="1">
    <citation type="journal article" date="2019" name="Int. J. Syst. Evol. Microbiol.">
        <title>The Global Catalogue of Microorganisms (GCM) 10K type strain sequencing project: providing services to taxonomists for standard genome sequencing and annotation.</title>
        <authorList>
            <consortium name="The Broad Institute Genomics Platform"/>
            <consortium name="The Broad Institute Genome Sequencing Center for Infectious Disease"/>
            <person name="Wu L."/>
            <person name="Ma J."/>
        </authorList>
    </citation>
    <scope>NUCLEOTIDE SEQUENCE [LARGE SCALE GENOMIC DNA]</scope>
    <source>
        <strain evidence="6">CCM 8937</strain>
    </source>
</reference>
<evidence type="ECO:0000259" key="4">
    <source>
        <dbReference type="PROSITE" id="PS50932"/>
    </source>
</evidence>
<keyword evidence="1" id="KW-0805">Transcription regulation</keyword>
<dbReference type="InterPro" id="IPR046335">
    <property type="entry name" value="LacI/GalR-like_sensor"/>
</dbReference>
<evidence type="ECO:0000256" key="3">
    <source>
        <dbReference type="ARBA" id="ARBA00023163"/>
    </source>
</evidence>
<dbReference type="PROSITE" id="PS00356">
    <property type="entry name" value="HTH_LACI_1"/>
    <property type="match status" value="1"/>
</dbReference>
<organism evidence="5 6">
    <name type="scientific">Lapidilactobacillus gannanensis</name>
    <dbReference type="NCBI Taxonomy" id="2486002"/>
    <lineage>
        <taxon>Bacteria</taxon>
        <taxon>Bacillati</taxon>
        <taxon>Bacillota</taxon>
        <taxon>Bacilli</taxon>
        <taxon>Lactobacillales</taxon>
        <taxon>Lactobacillaceae</taxon>
        <taxon>Lapidilactobacillus</taxon>
    </lineage>
</organism>
<dbReference type="Proteomes" id="UP001597191">
    <property type="component" value="Unassembled WGS sequence"/>
</dbReference>
<dbReference type="Pfam" id="PF00356">
    <property type="entry name" value="LacI"/>
    <property type="match status" value="1"/>
</dbReference>
<evidence type="ECO:0000313" key="6">
    <source>
        <dbReference type="Proteomes" id="UP001597191"/>
    </source>
</evidence>
<feature type="domain" description="HTH lacI-type" evidence="4">
    <location>
        <begin position="2"/>
        <end position="58"/>
    </location>
</feature>
<dbReference type="PRINTS" id="PR00036">
    <property type="entry name" value="HTHLACI"/>
</dbReference>
<dbReference type="Gene3D" id="3.40.50.2300">
    <property type="match status" value="2"/>
</dbReference>
<gene>
    <name evidence="5" type="ORF">ACFQ4R_02765</name>
</gene>
<protein>
    <submittedName>
        <fullName evidence="5">LacI family DNA-binding transcriptional regulator</fullName>
    </submittedName>
</protein>
<dbReference type="InterPro" id="IPR000843">
    <property type="entry name" value="HTH_LacI"/>
</dbReference>
<dbReference type="CDD" id="cd01544">
    <property type="entry name" value="PBP1_GalR"/>
    <property type="match status" value="1"/>
</dbReference>
<dbReference type="EMBL" id="JBHTOH010000016">
    <property type="protein sequence ID" value="MFD1410547.1"/>
    <property type="molecule type" value="Genomic_DNA"/>
</dbReference>
<dbReference type="SUPFAM" id="SSF53822">
    <property type="entry name" value="Periplasmic binding protein-like I"/>
    <property type="match status" value="1"/>
</dbReference>
<proteinExistence type="predicted"/>